<evidence type="ECO:0000313" key="2">
    <source>
        <dbReference type="EMBL" id="MBE6833048.1"/>
    </source>
</evidence>
<organism evidence="2 3">
    <name type="scientific">Faecalispora sporosphaeroides</name>
    <dbReference type="NCBI Taxonomy" id="1549"/>
    <lineage>
        <taxon>Bacteria</taxon>
        <taxon>Bacillati</taxon>
        <taxon>Bacillota</taxon>
        <taxon>Clostridia</taxon>
        <taxon>Eubacteriales</taxon>
        <taxon>Oscillospiraceae</taxon>
        <taxon>Faecalispora</taxon>
    </lineage>
</organism>
<feature type="transmembrane region" description="Helical" evidence="1">
    <location>
        <begin position="104"/>
        <end position="127"/>
    </location>
</feature>
<protein>
    <submittedName>
        <fullName evidence="2">DUF554 domain-containing protein</fullName>
    </submittedName>
</protein>
<keyword evidence="1" id="KW-0472">Membrane</keyword>
<keyword evidence="1" id="KW-1133">Transmembrane helix</keyword>
<gene>
    <name evidence="2" type="ORF">E7512_05610</name>
</gene>
<dbReference type="EMBL" id="SVNY01000002">
    <property type="protein sequence ID" value="MBE6833048.1"/>
    <property type="molecule type" value="Genomic_DNA"/>
</dbReference>
<feature type="transmembrane region" description="Helical" evidence="1">
    <location>
        <begin position="189"/>
        <end position="211"/>
    </location>
</feature>
<sequence length="237" mass="24642">MFGTIVNTVAIAVGGALGLLFQKRLNPRMEESLYKVLGVAIFILGMNGVIGSMFTVKGSQISGGGELLLVISLVLGTVAGELLKIENRLEALSRKVEQKMQLSGFSGGFVAASVLYCVGAMAIVGAINDGLRGDSSTLLVKSILDGVSAVIMASTLGVGVLFSCIPVLLYQGSLSLLSGWIGPALTDTLLDQICMVGYAIVMCIGINFWGVTKIKTANLLPAILVPILYCGVTSLIP</sequence>
<evidence type="ECO:0000256" key="1">
    <source>
        <dbReference type="SAM" id="Phobius"/>
    </source>
</evidence>
<dbReference type="PANTHER" id="PTHR36111">
    <property type="entry name" value="INNER MEMBRANE PROTEIN-RELATED"/>
    <property type="match status" value="1"/>
</dbReference>
<comment type="caution">
    <text evidence="2">The sequence shown here is derived from an EMBL/GenBank/DDBJ whole genome shotgun (WGS) entry which is preliminary data.</text>
</comment>
<feature type="transmembrane region" description="Helical" evidence="1">
    <location>
        <begin position="6"/>
        <end position="21"/>
    </location>
</feature>
<proteinExistence type="predicted"/>
<reference evidence="2" key="1">
    <citation type="submission" date="2019-04" db="EMBL/GenBank/DDBJ databases">
        <title>Evolution of Biomass-Degrading Anaerobic Consortia Revealed by Metagenomics.</title>
        <authorList>
            <person name="Peng X."/>
        </authorList>
    </citation>
    <scope>NUCLEOTIDE SEQUENCE</scope>
    <source>
        <strain evidence="2">SIG551</strain>
    </source>
</reference>
<dbReference type="InterPro" id="IPR007563">
    <property type="entry name" value="DUF554"/>
</dbReference>
<dbReference type="Proteomes" id="UP000754750">
    <property type="component" value="Unassembled WGS sequence"/>
</dbReference>
<accession>A0A928KQU0</accession>
<keyword evidence="1" id="KW-0812">Transmembrane</keyword>
<feature type="transmembrane region" description="Helical" evidence="1">
    <location>
        <begin position="147"/>
        <end position="169"/>
    </location>
</feature>
<feature type="transmembrane region" description="Helical" evidence="1">
    <location>
        <begin position="33"/>
        <end position="55"/>
    </location>
</feature>
<name>A0A928KQU0_9FIRM</name>
<evidence type="ECO:0000313" key="3">
    <source>
        <dbReference type="Proteomes" id="UP000754750"/>
    </source>
</evidence>
<dbReference type="RefSeq" id="WP_020071862.1">
    <property type="nucleotide sequence ID" value="NZ_JBKWRC010000001.1"/>
</dbReference>
<dbReference type="PANTHER" id="PTHR36111:SF2">
    <property type="entry name" value="INNER MEMBRANE PROTEIN"/>
    <property type="match status" value="1"/>
</dbReference>
<dbReference type="AlphaFoldDB" id="A0A928KQU0"/>
<dbReference type="Pfam" id="PF04474">
    <property type="entry name" value="DUF554"/>
    <property type="match status" value="1"/>
</dbReference>
<feature type="transmembrane region" description="Helical" evidence="1">
    <location>
        <begin position="217"/>
        <end position="236"/>
    </location>
</feature>